<dbReference type="InterPro" id="IPR014710">
    <property type="entry name" value="RmlC-like_jellyroll"/>
</dbReference>
<sequence>MKHPTAMALALVIGAATAPLVLAQHHGAHRMIMSGDLRWGPVPSLPPGAQIAVIEGPMNEAVPFTIRLKFPANYVIPAHSHPAIERVTVLSGTFHMGTGDSFDRAKTHALTPGAIGIMQPGTNHYAWTAEETIVQLNGNGPWGITYVNPADDPRRR</sequence>
<feature type="signal peptide" evidence="1">
    <location>
        <begin position="1"/>
        <end position="23"/>
    </location>
</feature>
<dbReference type="SUPFAM" id="SSF51182">
    <property type="entry name" value="RmlC-like cupins"/>
    <property type="match status" value="1"/>
</dbReference>
<keyword evidence="4" id="KW-1185">Reference proteome</keyword>
<evidence type="ECO:0000259" key="2">
    <source>
        <dbReference type="Pfam" id="PF12973"/>
    </source>
</evidence>
<dbReference type="Pfam" id="PF12973">
    <property type="entry name" value="Cupin_7"/>
    <property type="match status" value="1"/>
</dbReference>
<dbReference type="KEGG" id="pstg:E8M01_26160"/>
<name>A0A4D7B9E3_9HYPH</name>
<evidence type="ECO:0000256" key="1">
    <source>
        <dbReference type="SAM" id="SignalP"/>
    </source>
</evidence>
<dbReference type="InterPro" id="IPR011051">
    <property type="entry name" value="RmlC_Cupin_sf"/>
</dbReference>
<organism evidence="3 4">
    <name type="scientific">Phreatobacter stygius</name>
    <dbReference type="NCBI Taxonomy" id="1940610"/>
    <lineage>
        <taxon>Bacteria</taxon>
        <taxon>Pseudomonadati</taxon>
        <taxon>Pseudomonadota</taxon>
        <taxon>Alphaproteobacteria</taxon>
        <taxon>Hyphomicrobiales</taxon>
        <taxon>Phreatobacteraceae</taxon>
        <taxon>Phreatobacter</taxon>
    </lineage>
</organism>
<evidence type="ECO:0000313" key="4">
    <source>
        <dbReference type="Proteomes" id="UP000298781"/>
    </source>
</evidence>
<feature type="domain" description="ChrR-like cupin" evidence="2">
    <location>
        <begin position="31"/>
        <end position="101"/>
    </location>
</feature>
<evidence type="ECO:0000313" key="3">
    <source>
        <dbReference type="EMBL" id="QCI67403.1"/>
    </source>
</evidence>
<gene>
    <name evidence="3" type="ORF">E8M01_26160</name>
</gene>
<dbReference type="AlphaFoldDB" id="A0A4D7B9E3"/>
<feature type="chain" id="PRO_5020619012" evidence="1">
    <location>
        <begin position="24"/>
        <end position="156"/>
    </location>
</feature>
<protein>
    <submittedName>
        <fullName evidence="3">Cupin</fullName>
    </submittedName>
</protein>
<accession>A0A4D7B9E3</accession>
<dbReference type="EMBL" id="CP039690">
    <property type="protein sequence ID" value="QCI67403.1"/>
    <property type="molecule type" value="Genomic_DNA"/>
</dbReference>
<dbReference type="CDD" id="cd06989">
    <property type="entry name" value="cupin_DRT102"/>
    <property type="match status" value="1"/>
</dbReference>
<dbReference type="Gene3D" id="2.60.120.10">
    <property type="entry name" value="Jelly Rolls"/>
    <property type="match status" value="1"/>
</dbReference>
<reference evidence="3 4" key="1">
    <citation type="submission" date="2019-04" db="EMBL/GenBank/DDBJ databases">
        <title>Phreatobacter aquaticus sp. nov.</title>
        <authorList>
            <person name="Choi A."/>
        </authorList>
    </citation>
    <scope>NUCLEOTIDE SEQUENCE [LARGE SCALE GENOMIC DNA]</scope>
    <source>
        <strain evidence="3 4">KCTC 52518</strain>
    </source>
</reference>
<keyword evidence="1" id="KW-0732">Signal</keyword>
<proteinExistence type="predicted"/>
<dbReference type="OrthoDB" id="7506908at2"/>
<dbReference type="InterPro" id="IPR025979">
    <property type="entry name" value="ChrR-like_cupin_dom"/>
</dbReference>
<dbReference type="RefSeq" id="WP_136962834.1">
    <property type="nucleotide sequence ID" value="NZ_CP039690.1"/>
</dbReference>
<dbReference type="Proteomes" id="UP000298781">
    <property type="component" value="Chromosome"/>
</dbReference>